<proteinExistence type="predicted"/>
<dbReference type="EMBL" id="OOIL02004704">
    <property type="protein sequence ID" value="VFQ92909.1"/>
    <property type="molecule type" value="Genomic_DNA"/>
</dbReference>
<dbReference type="Proteomes" id="UP000595140">
    <property type="component" value="Unassembled WGS sequence"/>
</dbReference>
<dbReference type="InterPro" id="IPR006458">
    <property type="entry name" value="Ovate_C"/>
</dbReference>
<evidence type="ECO:0000256" key="2">
    <source>
        <dbReference type="ARBA" id="ARBA00022491"/>
    </source>
</evidence>
<protein>
    <recommendedName>
        <fullName evidence="6">Transcription repressor</fullName>
    </recommendedName>
    <alternativeName>
        <fullName evidence="6">Ovate family protein</fullName>
    </alternativeName>
</protein>
<dbReference type="PANTHER" id="PTHR33057">
    <property type="entry name" value="TRANSCRIPTION REPRESSOR OFP7-RELATED"/>
    <property type="match status" value="1"/>
</dbReference>
<name>A0A484MWL7_9ASTE</name>
<feature type="domain" description="OVATE" evidence="8">
    <location>
        <begin position="98"/>
        <end position="161"/>
    </location>
</feature>
<evidence type="ECO:0000256" key="1">
    <source>
        <dbReference type="ARBA" id="ARBA00004123"/>
    </source>
</evidence>
<dbReference type="OrthoDB" id="689980at2759"/>
<feature type="compositionally biased region" description="Basic and acidic residues" evidence="7">
    <location>
        <begin position="75"/>
        <end position="92"/>
    </location>
</feature>
<dbReference type="NCBIfam" id="TIGR01568">
    <property type="entry name" value="A_thal_3678"/>
    <property type="match status" value="1"/>
</dbReference>
<comment type="subcellular location">
    <subcellularLocation>
        <location evidence="1 6">Nucleus</location>
    </subcellularLocation>
</comment>
<dbReference type="InterPro" id="IPR038933">
    <property type="entry name" value="Ovate"/>
</dbReference>
<evidence type="ECO:0000256" key="4">
    <source>
        <dbReference type="ARBA" id="ARBA00023163"/>
    </source>
</evidence>
<dbReference type="GO" id="GO:0005634">
    <property type="term" value="C:nucleus"/>
    <property type="evidence" value="ECO:0007669"/>
    <property type="project" value="UniProtKB-SubCell"/>
</dbReference>
<dbReference type="GO" id="GO:0045892">
    <property type="term" value="P:negative regulation of DNA-templated transcription"/>
    <property type="evidence" value="ECO:0007669"/>
    <property type="project" value="UniProtKB-UniRule"/>
</dbReference>
<evidence type="ECO:0000313" key="9">
    <source>
        <dbReference type="EMBL" id="VFQ92909.1"/>
    </source>
</evidence>
<evidence type="ECO:0000313" key="10">
    <source>
        <dbReference type="Proteomes" id="UP000595140"/>
    </source>
</evidence>
<feature type="region of interest" description="Disordered" evidence="7">
    <location>
        <begin position="72"/>
        <end position="93"/>
    </location>
</feature>
<keyword evidence="3 6" id="KW-0805">Transcription regulation</keyword>
<keyword evidence="10" id="KW-1185">Reference proteome</keyword>
<accession>A0A484MWL7</accession>
<dbReference type="Pfam" id="PF04844">
    <property type="entry name" value="Ovate"/>
    <property type="match status" value="1"/>
</dbReference>
<keyword evidence="5 6" id="KW-0539">Nucleus</keyword>
<evidence type="ECO:0000256" key="6">
    <source>
        <dbReference type="RuleBase" id="RU367028"/>
    </source>
</evidence>
<dbReference type="AlphaFoldDB" id="A0A484MWL7"/>
<keyword evidence="4 6" id="KW-0804">Transcription</keyword>
<gene>
    <name evidence="9" type="ORF">CCAM_LOCUS34685</name>
</gene>
<evidence type="ECO:0000256" key="5">
    <source>
        <dbReference type="ARBA" id="ARBA00023242"/>
    </source>
</evidence>
<reference evidence="9 10" key="1">
    <citation type="submission" date="2018-04" db="EMBL/GenBank/DDBJ databases">
        <authorList>
            <person name="Vogel A."/>
        </authorList>
    </citation>
    <scope>NUCLEOTIDE SEQUENCE [LARGE SCALE GENOMIC DNA]</scope>
</reference>
<evidence type="ECO:0000256" key="7">
    <source>
        <dbReference type="SAM" id="MobiDB-lite"/>
    </source>
</evidence>
<sequence>MSMNTTKPHQKTFSDCFNKIKKPHLSSSTAWVLRGCRRRPRTQSFAFPDSGRGSEQATKVDQFLFENFRSTYPNDQKHEEDDEKREGSRLNPEDSIAVLTCGSNPYEEFKRSMREVIEERLKHHGELDWEFMEELLLCYLNLNDKKSYKFVLSAFVDLIAVFEVSSGTVPAIMSSEIGSPGH</sequence>
<dbReference type="PROSITE" id="PS51754">
    <property type="entry name" value="OVATE"/>
    <property type="match status" value="1"/>
</dbReference>
<comment type="function">
    <text evidence="6">Transcriptional repressor that regulates multiple aspects of plant growth and development.</text>
</comment>
<dbReference type="PANTHER" id="PTHR33057:SF117">
    <property type="entry name" value="TRANSCRIPTION REPRESSOR OFP14"/>
    <property type="match status" value="1"/>
</dbReference>
<evidence type="ECO:0000259" key="8">
    <source>
        <dbReference type="PROSITE" id="PS51754"/>
    </source>
</evidence>
<keyword evidence="2 6" id="KW-0678">Repressor</keyword>
<evidence type="ECO:0000256" key="3">
    <source>
        <dbReference type="ARBA" id="ARBA00023015"/>
    </source>
</evidence>
<organism evidence="9 10">
    <name type="scientific">Cuscuta campestris</name>
    <dbReference type="NCBI Taxonomy" id="132261"/>
    <lineage>
        <taxon>Eukaryota</taxon>
        <taxon>Viridiplantae</taxon>
        <taxon>Streptophyta</taxon>
        <taxon>Embryophyta</taxon>
        <taxon>Tracheophyta</taxon>
        <taxon>Spermatophyta</taxon>
        <taxon>Magnoliopsida</taxon>
        <taxon>eudicotyledons</taxon>
        <taxon>Gunneridae</taxon>
        <taxon>Pentapetalae</taxon>
        <taxon>asterids</taxon>
        <taxon>lamiids</taxon>
        <taxon>Solanales</taxon>
        <taxon>Convolvulaceae</taxon>
        <taxon>Cuscuteae</taxon>
        <taxon>Cuscuta</taxon>
        <taxon>Cuscuta subgen. Grammica</taxon>
        <taxon>Cuscuta sect. Cleistogrammica</taxon>
    </lineage>
</organism>